<dbReference type="RefSeq" id="WP_284343045.1">
    <property type="nucleotide sequence ID" value="NZ_BSNS01000024.1"/>
</dbReference>
<dbReference type="PANTHER" id="PTHR38731">
    <property type="entry name" value="LIPL45-RELATED LIPOPROTEIN-RELATED"/>
    <property type="match status" value="1"/>
</dbReference>
<feature type="chain" id="PRO_5046732443" description="FecR protein domain-containing protein" evidence="2">
    <location>
        <begin position="26"/>
        <end position="253"/>
    </location>
</feature>
<organism evidence="4 5">
    <name type="scientific">Devosia nitrariae</name>
    <dbReference type="NCBI Taxonomy" id="2071872"/>
    <lineage>
        <taxon>Bacteria</taxon>
        <taxon>Pseudomonadati</taxon>
        <taxon>Pseudomonadota</taxon>
        <taxon>Alphaproteobacteria</taxon>
        <taxon>Hyphomicrobiales</taxon>
        <taxon>Devosiaceae</taxon>
        <taxon>Devosia</taxon>
    </lineage>
</organism>
<evidence type="ECO:0000259" key="3">
    <source>
        <dbReference type="Pfam" id="PF04773"/>
    </source>
</evidence>
<comment type="caution">
    <text evidence="4">The sequence shown here is derived from an EMBL/GenBank/DDBJ whole genome shotgun (WGS) entry which is preliminary data.</text>
</comment>
<feature type="region of interest" description="Disordered" evidence="1">
    <location>
        <begin position="223"/>
        <end position="253"/>
    </location>
</feature>
<accession>A0ABQ5WCV0</accession>
<gene>
    <name evidence="4" type="ORF">GCM10010862_49260</name>
</gene>
<evidence type="ECO:0000313" key="4">
    <source>
        <dbReference type="EMBL" id="GLQ57667.1"/>
    </source>
</evidence>
<dbReference type="Proteomes" id="UP001156691">
    <property type="component" value="Unassembled WGS sequence"/>
</dbReference>
<dbReference type="Gene3D" id="2.60.120.1440">
    <property type="match status" value="1"/>
</dbReference>
<dbReference type="EMBL" id="BSNS01000024">
    <property type="protein sequence ID" value="GLQ57667.1"/>
    <property type="molecule type" value="Genomic_DNA"/>
</dbReference>
<name>A0ABQ5WCV0_9HYPH</name>
<feature type="compositionally biased region" description="Low complexity" evidence="1">
    <location>
        <begin position="231"/>
        <end position="253"/>
    </location>
</feature>
<keyword evidence="2" id="KW-0732">Signal</keyword>
<evidence type="ECO:0000256" key="2">
    <source>
        <dbReference type="SAM" id="SignalP"/>
    </source>
</evidence>
<dbReference type="InterPro" id="IPR006860">
    <property type="entry name" value="FecR"/>
</dbReference>
<sequence>MNKTWIAIAIIVMFAGALASGAARAANEGRAAGVDPDAAARGGSGDRTLIVGSDVSVGERVITGPSGEVQLVFVDNTRLVVGPGSSLLIESYLMRGNGSAEKFAINALGGTFRFISGNSAKSAYDIRTPSATIGVRGTEFDLVVSGSETRLMLYAGAVSVCASSGCVDLGERCGLATASGAARLYPRADPERLPLARVFRYAAVQSPLLPQFRVGGASQCLEAAAEGQPNSESTGSGGSQQRQRTQPGGNQRP</sequence>
<dbReference type="Pfam" id="PF04773">
    <property type="entry name" value="FecR"/>
    <property type="match status" value="1"/>
</dbReference>
<proteinExistence type="predicted"/>
<feature type="domain" description="FecR protein" evidence="3">
    <location>
        <begin position="60"/>
        <end position="158"/>
    </location>
</feature>
<evidence type="ECO:0000313" key="5">
    <source>
        <dbReference type="Proteomes" id="UP001156691"/>
    </source>
</evidence>
<feature type="signal peptide" evidence="2">
    <location>
        <begin position="1"/>
        <end position="25"/>
    </location>
</feature>
<evidence type="ECO:0000256" key="1">
    <source>
        <dbReference type="SAM" id="MobiDB-lite"/>
    </source>
</evidence>
<protein>
    <recommendedName>
        <fullName evidence="3">FecR protein domain-containing protein</fullName>
    </recommendedName>
</protein>
<reference evidence="5" key="1">
    <citation type="journal article" date="2019" name="Int. J. Syst. Evol. Microbiol.">
        <title>The Global Catalogue of Microorganisms (GCM) 10K type strain sequencing project: providing services to taxonomists for standard genome sequencing and annotation.</title>
        <authorList>
            <consortium name="The Broad Institute Genomics Platform"/>
            <consortium name="The Broad Institute Genome Sequencing Center for Infectious Disease"/>
            <person name="Wu L."/>
            <person name="Ma J."/>
        </authorList>
    </citation>
    <scope>NUCLEOTIDE SEQUENCE [LARGE SCALE GENOMIC DNA]</scope>
    <source>
        <strain evidence="5">NBRC 112416</strain>
    </source>
</reference>
<dbReference type="PANTHER" id="PTHR38731:SF1">
    <property type="entry name" value="FECR PROTEIN DOMAIN-CONTAINING PROTEIN"/>
    <property type="match status" value="1"/>
</dbReference>
<keyword evidence="5" id="KW-1185">Reference proteome</keyword>